<name>A0A066UK96_9GAMM</name>
<dbReference type="Pfam" id="PF01867">
    <property type="entry name" value="Cas_Cas1"/>
    <property type="match status" value="1"/>
</dbReference>
<dbReference type="PANTHER" id="PTHR34353:SF2">
    <property type="entry name" value="CRISPR-ASSOCIATED ENDONUCLEASE CAS1 1"/>
    <property type="match status" value="1"/>
</dbReference>
<evidence type="ECO:0000256" key="4">
    <source>
        <dbReference type="ARBA" id="ARBA00022801"/>
    </source>
</evidence>
<evidence type="ECO:0000256" key="7">
    <source>
        <dbReference type="ARBA" id="ARBA00023125"/>
    </source>
</evidence>
<dbReference type="RefSeq" id="WP_052585397.1">
    <property type="nucleotide sequence ID" value="NZ_AOMT01000030.1"/>
</dbReference>
<comment type="function">
    <text evidence="10">CRISPR (clustered regularly interspaced short palindromic repeat), is an adaptive immune system that provides protection against mobile genetic elements (viruses, transposable elements and conjugative plasmids). CRISPR clusters contain spacers, sequences complementary to antecedent mobile elements, and target invading nucleic acids. CRISPR clusters are transcribed and processed into CRISPR RNA (crRNA). Acts as a dsDNA endonuclease. Involved in the integration of spacer DNA into the CRISPR cassette.</text>
</comment>
<dbReference type="GO" id="GO:0004519">
    <property type="term" value="F:endonuclease activity"/>
    <property type="evidence" value="ECO:0007669"/>
    <property type="project" value="UniProtKB-UniRule"/>
</dbReference>
<comment type="similarity">
    <text evidence="10">Belongs to the CRISPR-associated endonuclease Cas1 family.</text>
</comment>
<dbReference type="HAMAP" id="MF_01470">
    <property type="entry name" value="Cas1"/>
    <property type="match status" value="1"/>
</dbReference>
<dbReference type="CDD" id="cd09634">
    <property type="entry name" value="Cas1_I-II-III"/>
    <property type="match status" value="1"/>
</dbReference>
<dbReference type="AlphaFoldDB" id="A0A066UK96"/>
<proteinExistence type="inferred from homology"/>
<dbReference type="Proteomes" id="UP000035860">
    <property type="component" value="Unassembled WGS sequence"/>
</dbReference>
<dbReference type="NCBIfam" id="TIGR00287">
    <property type="entry name" value="cas1"/>
    <property type="match status" value="1"/>
</dbReference>
<dbReference type="InterPro" id="IPR050646">
    <property type="entry name" value="Cas1"/>
</dbReference>
<sequence length="329" mass="37944">MIKTLVIDQKDAHLYSERNRLMVRHESFVHPISVPFTQMDSLVIGCGVTMSSTLLTKLAKCDITVSVLPTRRTGQACRLIGNFRGNVSRRVHQYQLCQSEALRLAWATRLIRLKLRRQALLLVKLSGHISLSEDAMLQAVMDKLIHSYQGITPTSLDSLRGVEGSSAQLFFGAYRRFFDQKWRFVTRNRRPPKDPINVLLSLGYTLMTQLYEQSLYAIGLDPFLGILHDETYGRQSLACDFAEIGRADIEAWVWQLVQDEEFDLEMFDFDGEYACTMNKAGRAVFYRHWVKLKPKLQRQAHRHAHIFLKRLNKTQTKLMFMQDLTKSGA</sequence>
<keyword evidence="1 10" id="KW-0540">Nuclease</keyword>
<protein>
    <recommendedName>
        <fullName evidence="10">CRISPR-associated endonuclease Cas1</fullName>
        <ecNumber evidence="10">3.1.-.-</ecNumber>
    </recommendedName>
</protein>
<dbReference type="PANTHER" id="PTHR34353">
    <property type="entry name" value="CRISPR-ASSOCIATED ENDONUCLEASE CAS1 1"/>
    <property type="match status" value="1"/>
</dbReference>
<accession>A0A066UK96</accession>
<dbReference type="InterPro" id="IPR042206">
    <property type="entry name" value="CRISPR-assoc_Cas1_C"/>
</dbReference>
<keyword evidence="4 10" id="KW-0378">Hydrolase</keyword>
<comment type="cofactor">
    <cofactor evidence="10">
        <name>Mg(2+)</name>
        <dbReference type="ChEBI" id="CHEBI:18420"/>
    </cofactor>
    <cofactor evidence="10">
        <name>Mn(2+)</name>
        <dbReference type="ChEBI" id="CHEBI:29035"/>
    </cofactor>
</comment>
<dbReference type="Gene3D" id="3.100.10.20">
    <property type="entry name" value="CRISPR-associated endonuclease Cas1, N-terminal domain"/>
    <property type="match status" value="1"/>
</dbReference>
<evidence type="ECO:0000313" key="11">
    <source>
        <dbReference type="EMBL" id="KDN24623.1"/>
    </source>
</evidence>
<gene>
    <name evidence="10" type="primary">cas1</name>
    <name evidence="11" type="ORF">MBO_08227</name>
</gene>
<feature type="binding site" evidence="10">
    <location>
        <position position="243"/>
    </location>
    <ligand>
        <name>Mn(2+)</name>
        <dbReference type="ChEBI" id="CHEBI:29035"/>
    </ligand>
</feature>
<dbReference type="GO" id="GO:0003677">
    <property type="term" value="F:DNA binding"/>
    <property type="evidence" value="ECO:0007669"/>
    <property type="project" value="UniProtKB-KW"/>
</dbReference>
<keyword evidence="3 10" id="KW-0255">Endonuclease</keyword>
<dbReference type="Gene3D" id="1.20.120.920">
    <property type="entry name" value="CRISPR-associated endonuclease Cas1, C-terminal domain"/>
    <property type="match status" value="1"/>
</dbReference>
<evidence type="ECO:0000313" key="12">
    <source>
        <dbReference type="Proteomes" id="UP000035860"/>
    </source>
</evidence>
<dbReference type="GO" id="GO:0046872">
    <property type="term" value="F:metal ion binding"/>
    <property type="evidence" value="ECO:0007669"/>
    <property type="project" value="UniProtKB-UniRule"/>
</dbReference>
<dbReference type="InterPro" id="IPR042211">
    <property type="entry name" value="CRISPR-assoc_Cas1_N"/>
</dbReference>
<dbReference type="InterPro" id="IPR002729">
    <property type="entry name" value="CRISPR-assoc_Cas1"/>
</dbReference>
<evidence type="ECO:0000256" key="2">
    <source>
        <dbReference type="ARBA" id="ARBA00022723"/>
    </source>
</evidence>
<dbReference type="eggNOG" id="COG1518">
    <property type="taxonomic scope" value="Bacteria"/>
</dbReference>
<dbReference type="GO" id="GO:0043571">
    <property type="term" value="P:maintenance of CRISPR repeat elements"/>
    <property type="evidence" value="ECO:0007669"/>
    <property type="project" value="UniProtKB-UniRule"/>
</dbReference>
<evidence type="ECO:0000256" key="10">
    <source>
        <dbReference type="HAMAP-Rule" id="MF_01470"/>
    </source>
</evidence>
<keyword evidence="6 10" id="KW-0051">Antiviral defense</keyword>
<evidence type="ECO:0000256" key="1">
    <source>
        <dbReference type="ARBA" id="ARBA00022722"/>
    </source>
</evidence>
<dbReference type="EC" id="3.1.-.-" evidence="10"/>
<evidence type="ECO:0000256" key="9">
    <source>
        <dbReference type="ARBA" id="ARBA00038592"/>
    </source>
</evidence>
<dbReference type="EMBL" id="AOMT01000030">
    <property type="protein sequence ID" value="KDN24623.1"/>
    <property type="molecule type" value="Genomic_DNA"/>
</dbReference>
<comment type="subunit">
    <text evidence="9 10">Homodimer, forms a heterotetramer with a Cas2 homodimer.</text>
</comment>
<feature type="binding site" evidence="10">
    <location>
        <position position="163"/>
    </location>
    <ligand>
        <name>Mn(2+)</name>
        <dbReference type="ChEBI" id="CHEBI:29035"/>
    </ligand>
</feature>
<keyword evidence="8 10" id="KW-0464">Manganese</keyword>
<keyword evidence="5 10" id="KW-0460">Magnesium</keyword>
<evidence type="ECO:0000256" key="8">
    <source>
        <dbReference type="ARBA" id="ARBA00023211"/>
    </source>
</evidence>
<organism evidence="11 12">
    <name type="scientific">Moraxella bovoculi 237</name>
    <dbReference type="NCBI Taxonomy" id="743974"/>
    <lineage>
        <taxon>Bacteria</taxon>
        <taxon>Pseudomonadati</taxon>
        <taxon>Pseudomonadota</taxon>
        <taxon>Gammaproteobacteria</taxon>
        <taxon>Moraxellales</taxon>
        <taxon>Moraxellaceae</taxon>
        <taxon>Moraxella</taxon>
    </lineage>
</organism>
<comment type="caution">
    <text evidence="11">The sequence shown here is derived from an EMBL/GenBank/DDBJ whole genome shotgun (WGS) entry which is preliminary data.</text>
</comment>
<dbReference type="OrthoDB" id="9803119at2"/>
<dbReference type="GO" id="GO:0051607">
    <property type="term" value="P:defense response to virus"/>
    <property type="evidence" value="ECO:0007669"/>
    <property type="project" value="UniProtKB-UniRule"/>
</dbReference>
<dbReference type="GO" id="GO:0016787">
    <property type="term" value="F:hydrolase activity"/>
    <property type="evidence" value="ECO:0007669"/>
    <property type="project" value="UniProtKB-KW"/>
</dbReference>
<evidence type="ECO:0000256" key="6">
    <source>
        <dbReference type="ARBA" id="ARBA00023118"/>
    </source>
</evidence>
<evidence type="ECO:0000256" key="5">
    <source>
        <dbReference type="ARBA" id="ARBA00022842"/>
    </source>
</evidence>
<evidence type="ECO:0000256" key="3">
    <source>
        <dbReference type="ARBA" id="ARBA00022759"/>
    </source>
</evidence>
<reference evidence="11 12" key="1">
    <citation type="journal article" date="2014" name="Genome Announc.">
        <title>Draft Genome Sequence of Moraxella bovoculi Strain 237T (ATCC BAA-1259T) Isolated from a Calf with Infectious Bovine Keratoconjunctivitis.</title>
        <authorList>
            <person name="Calcutt M.J."/>
            <person name="Foecking M.F."/>
            <person name="Martin N.T."/>
            <person name="Mhlanga-Mutangadura T."/>
            <person name="Reilly T.J."/>
        </authorList>
    </citation>
    <scope>NUCLEOTIDE SEQUENCE [LARGE SCALE GENOMIC DNA]</scope>
    <source>
        <strain evidence="11 12">237</strain>
    </source>
</reference>
<keyword evidence="12" id="KW-1185">Reference proteome</keyword>
<keyword evidence="2 10" id="KW-0479">Metal-binding</keyword>
<feature type="binding site" evidence="10">
    <location>
        <position position="228"/>
    </location>
    <ligand>
        <name>Mn(2+)</name>
        <dbReference type="ChEBI" id="CHEBI:29035"/>
    </ligand>
</feature>
<keyword evidence="7 10" id="KW-0238">DNA-binding</keyword>